<keyword evidence="15" id="KW-1185">Reference proteome</keyword>
<protein>
    <recommendedName>
        <fullName evidence="10">Short-chain dehydrogenase/reductase 3</fullName>
    </recommendedName>
    <alternativeName>
        <fullName evidence="11">Retinal short-chain dehydrogenase/reductase 1</fullName>
    </alternativeName>
</protein>
<evidence type="ECO:0000256" key="11">
    <source>
        <dbReference type="ARBA" id="ARBA00082544"/>
    </source>
</evidence>
<dbReference type="InterPro" id="IPR002347">
    <property type="entry name" value="SDR_fam"/>
</dbReference>
<organism evidence="14 15">
    <name type="scientific">Meganyctiphanes norvegica</name>
    <name type="common">Northern krill</name>
    <name type="synonym">Thysanopoda norvegica</name>
    <dbReference type="NCBI Taxonomy" id="48144"/>
    <lineage>
        <taxon>Eukaryota</taxon>
        <taxon>Metazoa</taxon>
        <taxon>Ecdysozoa</taxon>
        <taxon>Arthropoda</taxon>
        <taxon>Crustacea</taxon>
        <taxon>Multicrustacea</taxon>
        <taxon>Malacostraca</taxon>
        <taxon>Eumalacostraca</taxon>
        <taxon>Eucarida</taxon>
        <taxon>Euphausiacea</taxon>
        <taxon>Euphausiidae</taxon>
        <taxon>Meganyctiphanes</taxon>
    </lineage>
</organism>
<dbReference type="Pfam" id="PF00106">
    <property type="entry name" value="adh_short"/>
    <property type="match status" value="1"/>
</dbReference>
<dbReference type="SUPFAM" id="SSF51735">
    <property type="entry name" value="NAD(P)-binding Rossmann-fold domains"/>
    <property type="match status" value="1"/>
</dbReference>
<dbReference type="FunFam" id="3.40.50.720:FF:000131">
    <property type="entry name" value="Short-chain dehydrogenase/reductase 3"/>
    <property type="match status" value="1"/>
</dbReference>
<sequence length="309" mass="34175">MEVSGFWMSLLATIGALLFSMYYILENLVLALIPNKFLMKDITGDIVLCTGGGSGIGRLMCLKLAKKGAKIVTWDVNAEGNAETARQIKEAGGVCHAYTVDLCDRQAIYKCATTVKQEVGKVDILINNAGIVTGRNFKDSPDELIQRTFDVNIMSHFWTTKSFINEMMSSNKGHIVTVASVAGYSGVNKLADYCSSKFAAVGFDESLRLEMMVKYRRLLALFVMPFYDFGKMYDDLKLSMLLPILEPEYVAQSSVDGILTNKVEVLLPGTLRILLILKVILPEKALFILGRATGITCSMDEFKGRKKTQ</sequence>
<comment type="similarity">
    <text evidence="2 12">Belongs to the short-chain dehydrogenases/reductases (SDR) family.</text>
</comment>
<evidence type="ECO:0000256" key="8">
    <source>
        <dbReference type="ARBA" id="ARBA00023136"/>
    </source>
</evidence>
<accession>A0AAV2Q329</accession>
<dbReference type="PRINTS" id="PR00080">
    <property type="entry name" value="SDRFAMILY"/>
</dbReference>
<dbReference type="PRINTS" id="PR00081">
    <property type="entry name" value="GDHRDH"/>
</dbReference>
<keyword evidence="5 13" id="KW-1133">Transmembrane helix</keyword>
<evidence type="ECO:0000313" key="14">
    <source>
        <dbReference type="EMBL" id="CAL4067946.1"/>
    </source>
</evidence>
<evidence type="ECO:0000256" key="13">
    <source>
        <dbReference type="SAM" id="Phobius"/>
    </source>
</evidence>
<evidence type="ECO:0000256" key="10">
    <source>
        <dbReference type="ARBA" id="ARBA00068717"/>
    </source>
</evidence>
<evidence type="ECO:0000256" key="7">
    <source>
        <dbReference type="ARBA" id="ARBA00023098"/>
    </source>
</evidence>
<name>A0AAV2Q329_MEGNR</name>
<dbReference type="EMBL" id="CAXKWB010002893">
    <property type="protein sequence ID" value="CAL4067946.1"/>
    <property type="molecule type" value="Genomic_DNA"/>
</dbReference>
<dbReference type="GO" id="GO:0016020">
    <property type="term" value="C:membrane"/>
    <property type="evidence" value="ECO:0007669"/>
    <property type="project" value="UniProtKB-SubCell"/>
</dbReference>
<dbReference type="CDD" id="cd05339">
    <property type="entry name" value="17beta-HSDXI-like_SDR_c"/>
    <property type="match status" value="1"/>
</dbReference>
<keyword evidence="6" id="KW-0560">Oxidoreductase</keyword>
<evidence type="ECO:0000256" key="4">
    <source>
        <dbReference type="ARBA" id="ARBA00022857"/>
    </source>
</evidence>
<dbReference type="PANTHER" id="PTHR24322">
    <property type="entry name" value="PKSB"/>
    <property type="match status" value="1"/>
</dbReference>
<evidence type="ECO:0000256" key="6">
    <source>
        <dbReference type="ARBA" id="ARBA00023002"/>
    </source>
</evidence>
<gene>
    <name evidence="14" type="ORF">MNOR_LOCUS6828</name>
</gene>
<keyword evidence="3 13" id="KW-0812">Transmembrane</keyword>
<feature type="transmembrane region" description="Helical" evidence="13">
    <location>
        <begin position="6"/>
        <end position="25"/>
    </location>
</feature>
<comment type="function">
    <text evidence="9">Catalyzes the reduction of all-trans-retinal to all-trans-retinol in the presence of NADPH.</text>
</comment>
<dbReference type="PANTHER" id="PTHR24322:SF748">
    <property type="entry name" value="FI23927P1-RELATED"/>
    <property type="match status" value="1"/>
</dbReference>
<comment type="caution">
    <text evidence="14">The sequence shown here is derived from an EMBL/GenBank/DDBJ whole genome shotgun (WGS) entry which is preliminary data.</text>
</comment>
<dbReference type="AlphaFoldDB" id="A0AAV2Q329"/>
<dbReference type="Gene3D" id="3.40.50.720">
    <property type="entry name" value="NAD(P)-binding Rossmann-like Domain"/>
    <property type="match status" value="1"/>
</dbReference>
<keyword evidence="4" id="KW-0521">NADP</keyword>
<dbReference type="InterPro" id="IPR036291">
    <property type="entry name" value="NAD(P)-bd_dom_sf"/>
</dbReference>
<evidence type="ECO:0000256" key="9">
    <source>
        <dbReference type="ARBA" id="ARBA00059620"/>
    </source>
</evidence>
<evidence type="ECO:0000256" key="5">
    <source>
        <dbReference type="ARBA" id="ARBA00022989"/>
    </source>
</evidence>
<keyword evidence="7" id="KW-0443">Lipid metabolism</keyword>
<dbReference type="Proteomes" id="UP001497623">
    <property type="component" value="Unassembled WGS sequence"/>
</dbReference>
<proteinExistence type="inferred from homology"/>
<dbReference type="GO" id="GO:0052650">
    <property type="term" value="F:all-trans-retinol dehydrogenase (NADP+) activity"/>
    <property type="evidence" value="ECO:0007669"/>
    <property type="project" value="UniProtKB-ARBA"/>
</dbReference>
<evidence type="ECO:0000256" key="2">
    <source>
        <dbReference type="ARBA" id="ARBA00006484"/>
    </source>
</evidence>
<keyword evidence="8 13" id="KW-0472">Membrane</keyword>
<reference evidence="14 15" key="1">
    <citation type="submission" date="2024-05" db="EMBL/GenBank/DDBJ databases">
        <authorList>
            <person name="Wallberg A."/>
        </authorList>
    </citation>
    <scope>NUCLEOTIDE SEQUENCE [LARGE SCALE GENOMIC DNA]</scope>
</reference>
<evidence type="ECO:0000256" key="3">
    <source>
        <dbReference type="ARBA" id="ARBA00022692"/>
    </source>
</evidence>
<evidence type="ECO:0000256" key="12">
    <source>
        <dbReference type="RuleBase" id="RU000363"/>
    </source>
</evidence>
<evidence type="ECO:0000313" key="15">
    <source>
        <dbReference type="Proteomes" id="UP001497623"/>
    </source>
</evidence>
<feature type="non-terminal residue" evidence="14">
    <location>
        <position position="309"/>
    </location>
</feature>
<comment type="subcellular location">
    <subcellularLocation>
        <location evidence="1">Membrane</location>
        <topology evidence="1">Multi-pass membrane protein</topology>
    </subcellularLocation>
</comment>
<dbReference type="GO" id="GO:0005811">
    <property type="term" value="C:lipid droplet"/>
    <property type="evidence" value="ECO:0007669"/>
    <property type="project" value="TreeGrafter"/>
</dbReference>
<evidence type="ECO:0000256" key="1">
    <source>
        <dbReference type="ARBA" id="ARBA00004141"/>
    </source>
</evidence>